<dbReference type="SUPFAM" id="SSF69255">
    <property type="entry name" value="gp5 N-terminal domain-like"/>
    <property type="match status" value="1"/>
</dbReference>
<dbReference type="PANTHER" id="PTHR32305">
    <property type="match status" value="1"/>
</dbReference>
<dbReference type="InterPro" id="IPR054030">
    <property type="entry name" value="Gp5_Vgr_C"/>
</dbReference>
<dbReference type="Gene3D" id="2.30.110.50">
    <property type="match status" value="1"/>
</dbReference>
<accession>A0ABD7Z2U6</accession>
<dbReference type="GO" id="GO:0005576">
    <property type="term" value="C:extracellular region"/>
    <property type="evidence" value="ECO:0007669"/>
    <property type="project" value="UniProtKB-SubCell"/>
</dbReference>
<dbReference type="InterPro" id="IPR006533">
    <property type="entry name" value="T6SS_Vgr_RhsGE"/>
</dbReference>
<dbReference type="Proteomes" id="UP001229773">
    <property type="component" value="Chromosome"/>
</dbReference>
<comment type="subcellular location">
    <subcellularLocation>
        <location evidence="1">Secreted</location>
    </subcellularLocation>
</comment>
<evidence type="ECO:0000259" key="6">
    <source>
        <dbReference type="Pfam" id="PF22178"/>
    </source>
</evidence>
<feature type="domain" description="Gp5/Type VI secretion system Vgr protein OB-fold" evidence="5">
    <location>
        <begin position="511"/>
        <end position="578"/>
    </location>
</feature>
<gene>
    <name evidence="7" type="primary">tssI</name>
    <name evidence="7" type="ORF">RAM05_02105</name>
</gene>
<comment type="similarity">
    <text evidence="2">Belongs to the VgrG protein family.</text>
</comment>
<evidence type="ECO:0000259" key="5">
    <source>
        <dbReference type="Pfam" id="PF04717"/>
    </source>
</evidence>
<feature type="region of interest" description="Disordered" evidence="4">
    <location>
        <begin position="1"/>
        <end position="20"/>
    </location>
</feature>
<keyword evidence="3" id="KW-0964">Secreted</keyword>
<dbReference type="EMBL" id="CP132375">
    <property type="protein sequence ID" value="WLS98827.1"/>
    <property type="molecule type" value="Genomic_DNA"/>
</dbReference>
<dbReference type="PANTHER" id="PTHR32305:SF15">
    <property type="entry name" value="PROTEIN RHSA-RELATED"/>
    <property type="match status" value="1"/>
</dbReference>
<dbReference type="NCBIfam" id="TIGR01646">
    <property type="entry name" value="vgr_GE"/>
    <property type="match status" value="1"/>
</dbReference>
<proteinExistence type="inferred from homology"/>
<dbReference type="Pfam" id="PF05954">
    <property type="entry name" value="Phage_GPD"/>
    <property type="match status" value="1"/>
</dbReference>
<dbReference type="SUPFAM" id="SSF69349">
    <property type="entry name" value="Phage fibre proteins"/>
    <property type="match status" value="1"/>
</dbReference>
<feature type="region of interest" description="Disordered" evidence="4">
    <location>
        <begin position="753"/>
        <end position="775"/>
    </location>
</feature>
<evidence type="ECO:0000256" key="2">
    <source>
        <dbReference type="ARBA" id="ARBA00005558"/>
    </source>
</evidence>
<dbReference type="Gene3D" id="4.10.220.110">
    <property type="match status" value="1"/>
</dbReference>
<dbReference type="GeneID" id="32537996"/>
<name>A0ABD7Z2U6_9NEIS</name>
<evidence type="ECO:0000256" key="1">
    <source>
        <dbReference type="ARBA" id="ARBA00004613"/>
    </source>
</evidence>
<dbReference type="Pfam" id="PF04717">
    <property type="entry name" value="Phage_base_V"/>
    <property type="match status" value="1"/>
</dbReference>
<dbReference type="Gene3D" id="3.55.50.10">
    <property type="entry name" value="Baseplate protein-like domains"/>
    <property type="match status" value="1"/>
</dbReference>
<dbReference type="NCBIfam" id="TIGR03361">
    <property type="entry name" value="VI_Rhs_Vgr"/>
    <property type="match status" value="1"/>
</dbReference>
<dbReference type="AlphaFoldDB" id="A0ABD7Z2U6"/>
<dbReference type="Gene3D" id="2.40.50.230">
    <property type="entry name" value="Gp5 N-terminal domain"/>
    <property type="match status" value="1"/>
</dbReference>
<dbReference type="InterPro" id="IPR017847">
    <property type="entry name" value="T6SS_RhsGE_Vgr_subset"/>
</dbReference>
<dbReference type="InterPro" id="IPR006531">
    <property type="entry name" value="Gp5/Vgr_OB"/>
</dbReference>
<evidence type="ECO:0000313" key="8">
    <source>
        <dbReference type="Proteomes" id="UP001229773"/>
    </source>
</evidence>
<protein>
    <submittedName>
        <fullName evidence="7">Type VI secretion system tip protein TssI/VgrG</fullName>
    </submittedName>
</protein>
<dbReference type="InterPro" id="IPR037026">
    <property type="entry name" value="Vgr_OB-fold_dom_sf"/>
</dbReference>
<sequence>MSFKADPDKLNLPGNSSLQTPGFVGGQSAIPDAGELVQAGAEQLAGQLADKANAALSQVQDIVSTAKDTIDAIGNVADPSALMKAAQAAAGDAATPLKNMFDNMPTDAQDIKDAIAGAISGAGTRTVTVSGAAVPKGMLTFASMSGQETLSELFSYTIQLKTPDKMNIGYFAPSSNLPLKPMVGKDLSVEIELDGGGKRYISGLVTAARVVGHQGRGVVYELRLEPWLELATRTSDYKIFQDKSVVDILDEVLGEYPFEMEKRLTETYPKRNFQVQYGETDYDFLQRLMQEFGIYYFFEHSAGSHKLVLVDAIGSHKPCPDSPTVSFHQQGLKLDKEFIDTISARESLRTGKWVLDDFDFQKPKAKLTSVVARPRETGHPDYEHYEWPGDYFDKSEGEFLTRVRMEAQKSLGSRVYGGGTIRTLITGCTFNLENCPTVEANREYLIVDSSFMIQDIGEHSSQGQHFQYSTSFELLPTSEVFRPQRTIEKPHTHGPQSAIITGPAGEEIWTDKYGRVKVQFLWDRYGKWDENSSCWIRVSQPWAGKGFGGIQIPRIGQEVIVDFKNGDPDLPIITGRVYNADTMPPWGLPGSKTQSGMFSHSIGGGPANANALRFEDKPGQEELWLHAEKDQRIEVNNDESHWIGNDRSKTIDHNETIKVANDRDTKIGNNCTRAVKANDAVLVGGNKSTSVGNNYVIEAGELIRLCCGQTILELHANGQFNVTCVTFNITASDNGQINTKGGVLDLNMKEGAAAAKGPGSKKAIDDAVAKSFPSK</sequence>
<dbReference type="SUPFAM" id="SSF69279">
    <property type="entry name" value="Phage tail proteins"/>
    <property type="match status" value="2"/>
</dbReference>
<feature type="domain" description="Gp5/Type VI secretion system Vgr C-terminal trimerisation" evidence="6">
    <location>
        <begin position="595"/>
        <end position="701"/>
    </location>
</feature>
<organism evidence="7 8">
    <name type="scientific">Snodgrassella alvi</name>
    <dbReference type="NCBI Taxonomy" id="1196083"/>
    <lineage>
        <taxon>Bacteria</taxon>
        <taxon>Pseudomonadati</taxon>
        <taxon>Pseudomonadota</taxon>
        <taxon>Betaproteobacteria</taxon>
        <taxon>Neisseriales</taxon>
        <taxon>Neisseriaceae</taxon>
        <taxon>Snodgrassella</taxon>
    </lineage>
</organism>
<evidence type="ECO:0000256" key="4">
    <source>
        <dbReference type="SAM" id="MobiDB-lite"/>
    </source>
</evidence>
<evidence type="ECO:0000256" key="3">
    <source>
        <dbReference type="ARBA" id="ARBA00022525"/>
    </source>
</evidence>
<dbReference type="RefSeq" id="WP_025329767.1">
    <property type="nucleotide sequence ID" value="NZ_CP132375.1"/>
</dbReference>
<evidence type="ECO:0000313" key="7">
    <source>
        <dbReference type="EMBL" id="WLS98827.1"/>
    </source>
</evidence>
<reference evidence="7 8" key="1">
    <citation type="submission" date="2023-08" db="EMBL/GenBank/DDBJ databases">
        <title>Complete genome sequences of 12 bacterial strains from the honey bee gut, resolved with long-read nanopore sequencing.</title>
        <authorList>
            <person name="Kwong W.K."/>
            <person name="Acheampong S."/>
            <person name="Polat M.F."/>
        </authorList>
    </citation>
    <scope>NUCLEOTIDE SEQUENCE [LARGE SCALE GENOMIC DNA]</scope>
    <source>
        <strain evidence="8">wkB9</strain>
    </source>
</reference>
<dbReference type="Pfam" id="PF22178">
    <property type="entry name" value="Gp5_trimer_C"/>
    <property type="match status" value="1"/>
</dbReference>
<dbReference type="InterPro" id="IPR050708">
    <property type="entry name" value="T6SS_VgrG/RHS"/>
</dbReference>